<protein>
    <submittedName>
        <fullName evidence="2">Uncharacterized protein</fullName>
    </submittedName>
</protein>
<dbReference type="AlphaFoldDB" id="A0A0A8Z5W6"/>
<organism evidence="2">
    <name type="scientific">Arundo donax</name>
    <name type="common">Giant reed</name>
    <name type="synonym">Donax arundinaceus</name>
    <dbReference type="NCBI Taxonomy" id="35708"/>
    <lineage>
        <taxon>Eukaryota</taxon>
        <taxon>Viridiplantae</taxon>
        <taxon>Streptophyta</taxon>
        <taxon>Embryophyta</taxon>
        <taxon>Tracheophyta</taxon>
        <taxon>Spermatophyta</taxon>
        <taxon>Magnoliopsida</taxon>
        <taxon>Liliopsida</taxon>
        <taxon>Poales</taxon>
        <taxon>Poaceae</taxon>
        <taxon>PACMAD clade</taxon>
        <taxon>Arundinoideae</taxon>
        <taxon>Arundineae</taxon>
        <taxon>Arundo</taxon>
    </lineage>
</organism>
<reference evidence="2" key="2">
    <citation type="journal article" date="2015" name="Data Brief">
        <title>Shoot transcriptome of the giant reed, Arundo donax.</title>
        <authorList>
            <person name="Barrero R.A."/>
            <person name="Guerrero F.D."/>
            <person name="Moolhuijzen P."/>
            <person name="Goolsby J.A."/>
            <person name="Tidwell J."/>
            <person name="Bellgard S.E."/>
            <person name="Bellgard M.I."/>
        </authorList>
    </citation>
    <scope>NUCLEOTIDE SEQUENCE</scope>
    <source>
        <tissue evidence="2">Shoot tissue taken approximately 20 cm above the soil surface</tissue>
    </source>
</reference>
<proteinExistence type="predicted"/>
<accession>A0A0A8Z5W6</accession>
<feature type="region of interest" description="Disordered" evidence="1">
    <location>
        <begin position="24"/>
        <end position="45"/>
    </location>
</feature>
<reference evidence="2" key="1">
    <citation type="submission" date="2014-09" db="EMBL/GenBank/DDBJ databases">
        <authorList>
            <person name="Magalhaes I.L.F."/>
            <person name="Oliveira U."/>
            <person name="Santos F.R."/>
            <person name="Vidigal T.H.D.A."/>
            <person name="Brescovit A.D."/>
            <person name="Santos A.J."/>
        </authorList>
    </citation>
    <scope>NUCLEOTIDE SEQUENCE</scope>
    <source>
        <tissue evidence="2">Shoot tissue taken approximately 20 cm above the soil surface</tissue>
    </source>
</reference>
<sequence>MQGAQEQRSLLRCSSVVDGAWLGEKQRTRLGPQGKEDAEDVLGSAGSCCSYC</sequence>
<name>A0A0A8Z5W6_ARUDO</name>
<evidence type="ECO:0000256" key="1">
    <source>
        <dbReference type="SAM" id="MobiDB-lite"/>
    </source>
</evidence>
<evidence type="ECO:0000313" key="2">
    <source>
        <dbReference type="EMBL" id="JAD34186.1"/>
    </source>
</evidence>
<dbReference type="EMBL" id="GBRH01263709">
    <property type="protein sequence ID" value="JAD34186.1"/>
    <property type="molecule type" value="Transcribed_RNA"/>
</dbReference>